<protein>
    <submittedName>
        <fullName evidence="3">Uncharacterized protein</fullName>
    </submittedName>
</protein>
<evidence type="ECO:0000256" key="2">
    <source>
        <dbReference type="SAM" id="Phobius"/>
    </source>
</evidence>
<organism evidence="3 4">
    <name type="scientific">Mycena rosella</name>
    <name type="common">Pink bonnet</name>
    <name type="synonym">Agaricus rosellus</name>
    <dbReference type="NCBI Taxonomy" id="1033263"/>
    <lineage>
        <taxon>Eukaryota</taxon>
        <taxon>Fungi</taxon>
        <taxon>Dikarya</taxon>
        <taxon>Basidiomycota</taxon>
        <taxon>Agaricomycotina</taxon>
        <taxon>Agaricomycetes</taxon>
        <taxon>Agaricomycetidae</taxon>
        <taxon>Agaricales</taxon>
        <taxon>Marasmiineae</taxon>
        <taxon>Mycenaceae</taxon>
        <taxon>Mycena</taxon>
    </lineage>
</organism>
<feature type="transmembrane region" description="Helical" evidence="2">
    <location>
        <begin position="88"/>
        <end position="109"/>
    </location>
</feature>
<gene>
    <name evidence="3" type="ORF">B0H17DRAFT_1204692</name>
</gene>
<sequence length="180" mass="19555">MLTNSAESAGSSLRVCARATVGMSSFWILLMAALEIVSFTVLAGFMMRHQVHVYQSILSTARVSKVTIGEFNIVTPAIVQYRGIVLRIGLYPFTSCVLNFSGCVLALYLSQNRPLGEECRRLSVVDICIFSIRPPLYALIASTDPMRPAPSTPHCSIPNAHAPHSPSSARCAPSAREIFP</sequence>
<evidence type="ECO:0000313" key="4">
    <source>
        <dbReference type="Proteomes" id="UP001221757"/>
    </source>
</evidence>
<accession>A0AAD7GEY5</accession>
<comment type="caution">
    <text evidence="3">The sequence shown here is derived from an EMBL/GenBank/DDBJ whole genome shotgun (WGS) entry which is preliminary data.</text>
</comment>
<keyword evidence="2" id="KW-0812">Transmembrane</keyword>
<proteinExistence type="predicted"/>
<dbReference type="AlphaFoldDB" id="A0AAD7GEY5"/>
<dbReference type="EMBL" id="JARKIE010000102">
    <property type="protein sequence ID" value="KAJ7685863.1"/>
    <property type="molecule type" value="Genomic_DNA"/>
</dbReference>
<feature type="region of interest" description="Disordered" evidence="1">
    <location>
        <begin position="160"/>
        <end position="180"/>
    </location>
</feature>
<reference evidence="3" key="1">
    <citation type="submission" date="2023-03" db="EMBL/GenBank/DDBJ databases">
        <title>Massive genome expansion in bonnet fungi (Mycena s.s.) driven by repeated elements and novel gene families across ecological guilds.</title>
        <authorList>
            <consortium name="Lawrence Berkeley National Laboratory"/>
            <person name="Harder C.B."/>
            <person name="Miyauchi S."/>
            <person name="Viragh M."/>
            <person name="Kuo A."/>
            <person name="Thoen E."/>
            <person name="Andreopoulos B."/>
            <person name="Lu D."/>
            <person name="Skrede I."/>
            <person name="Drula E."/>
            <person name="Henrissat B."/>
            <person name="Morin E."/>
            <person name="Kohler A."/>
            <person name="Barry K."/>
            <person name="LaButti K."/>
            <person name="Morin E."/>
            <person name="Salamov A."/>
            <person name="Lipzen A."/>
            <person name="Mereny Z."/>
            <person name="Hegedus B."/>
            <person name="Baldrian P."/>
            <person name="Stursova M."/>
            <person name="Weitz H."/>
            <person name="Taylor A."/>
            <person name="Grigoriev I.V."/>
            <person name="Nagy L.G."/>
            <person name="Martin F."/>
            <person name="Kauserud H."/>
        </authorList>
    </citation>
    <scope>NUCLEOTIDE SEQUENCE</scope>
    <source>
        <strain evidence="3">CBHHK067</strain>
    </source>
</reference>
<name>A0AAD7GEY5_MYCRO</name>
<feature type="transmembrane region" description="Helical" evidence="2">
    <location>
        <begin position="26"/>
        <end position="47"/>
    </location>
</feature>
<keyword evidence="2" id="KW-1133">Transmembrane helix</keyword>
<evidence type="ECO:0000256" key="1">
    <source>
        <dbReference type="SAM" id="MobiDB-lite"/>
    </source>
</evidence>
<dbReference type="Proteomes" id="UP001221757">
    <property type="component" value="Unassembled WGS sequence"/>
</dbReference>
<keyword evidence="4" id="KW-1185">Reference proteome</keyword>
<keyword evidence="2" id="KW-0472">Membrane</keyword>
<evidence type="ECO:0000313" key="3">
    <source>
        <dbReference type="EMBL" id="KAJ7685863.1"/>
    </source>
</evidence>